<comment type="caution">
    <text evidence="1">The sequence shown here is derived from an EMBL/GenBank/DDBJ whole genome shotgun (WGS) entry which is preliminary data.</text>
</comment>
<reference evidence="1 2" key="1">
    <citation type="submission" date="2019-05" db="EMBL/GenBank/DDBJ databases">
        <title>Ruegeria sp. nov., isolated from tidal flat.</title>
        <authorList>
            <person name="Kim W."/>
        </authorList>
    </citation>
    <scope>NUCLEOTIDE SEQUENCE [LARGE SCALE GENOMIC DNA]</scope>
    <source>
        <strain evidence="1 2">CAU 1488</strain>
    </source>
</reference>
<organism evidence="1 2">
    <name type="scientific">Ruegeria sediminis</name>
    <dbReference type="NCBI Taxonomy" id="2583820"/>
    <lineage>
        <taxon>Bacteria</taxon>
        <taxon>Pseudomonadati</taxon>
        <taxon>Pseudomonadota</taxon>
        <taxon>Alphaproteobacteria</taxon>
        <taxon>Rhodobacterales</taxon>
        <taxon>Roseobacteraceae</taxon>
        <taxon>Ruegeria</taxon>
    </lineage>
</organism>
<dbReference type="RefSeq" id="WP_138842849.1">
    <property type="nucleotide sequence ID" value="NZ_VCPD01000004.1"/>
</dbReference>
<keyword evidence="2" id="KW-1185">Reference proteome</keyword>
<dbReference type="Proteomes" id="UP001193035">
    <property type="component" value="Unassembled WGS sequence"/>
</dbReference>
<proteinExistence type="predicted"/>
<evidence type="ECO:0000313" key="1">
    <source>
        <dbReference type="EMBL" id="TMV07005.1"/>
    </source>
</evidence>
<accession>A0ABY2WWW8</accession>
<gene>
    <name evidence="1" type="ORF">FGK63_12885</name>
</gene>
<sequence>MPEKKGAQAWMLRIAFLALKAGRKKKMSGYRVQVFPETEGSRAILSTRRQKSLNISVFGHAVAAKRLFPMALSSGVYCAVKALLKPKV</sequence>
<dbReference type="EMBL" id="VCPD01000004">
    <property type="protein sequence ID" value="TMV07005.1"/>
    <property type="molecule type" value="Genomic_DNA"/>
</dbReference>
<name>A0ABY2WWW8_9RHOB</name>
<evidence type="ECO:0000313" key="2">
    <source>
        <dbReference type="Proteomes" id="UP001193035"/>
    </source>
</evidence>
<protein>
    <submittedName>
        <fullName evidence="1">Uncharacterized protein</fullName>
    </submittedName>
</protein>